<evidence type="ECO:0000256" key="1">
    <source>
        <dbReference type="SAM" id="Phobius"/>
    </source>
</evidence>
<protein>
    <submittedName>
        <fullName evidence="2">Uncharacterized protein</fullName>
    </submittedName>
</protein>
<keyword evidence="1" id="KW-0472">Membrane</keyword>
<evidence type="ECO:0000313" key="2">
    <source>
        <dbReference type="EMBL" id="GIX77198.1"/>
    </source>
</evidence>
<feature type="transmembrane region" description="Helical" evidence="1">
    <location>
        <begin position="230"/>
        <end position="252"/>
    </location>
</feature>
<keyword evidence="1" id="KW-1133">Transmembrane helix</keyword>
<feature type="transmembrane region" description="Helical" evidence="1">
    <location>
        <begin position="197"/>
        <end position="218"/>
    </location>
</feature>
<dbReference type="AlphaFoldDB" id="A0AAV4MY41"/>
<comment type="caution">
    <text evidence="2">The sequence shown here is derived from an EMBL/GenBank/DDBJ whole genome shotgun (WGS) entry which is preliminary data.</text>
</comment>
<keyword evidence="1" id="KW-0812">Transmembrane</keyword>
<keyword evidence="3" id="KW-1185">Reference proteome</keyword>
<reference evidence="2 3" key="1">
    <citation type="submission" date="2021-06" db="EMBL/GenBank/DDBJ databases">
        <title>Caerostris darwini draft genome.</title>
        <authorList>
            <person name="Kono N."/>
            <person name="Arakawa K."/>
        </authorList>
    </citation>
    <scope>NUCLEOTIDE SEQUENCE [LARGE SCALE GENOMIC DNA]</scope>
</reference>
<sequence length="254" mass="28819">MMLHCLLTPSLPETHSNKPKKNNLLAQQEKPELKKFHLPLKFDQFGSGQRYHNITLILIRKLQCCSGCQQCWRPETGTFWRDNIEEIVNSASCVLVFAAKDKDKQKKEKNERYTSSTSGERERIKKKVTKPYNVHTFPGGIPFFCAHISRYSCSAVPGVNNWGWRPQTGTFWRDNIEGIVNSASCVLVFAANDKGPFLLFLSGDIISPLFLFAVGFGAGGIRWSFFHWGFMSPSGVIHIPVALWGFFFSFVVSF</sequence>
<name>A0AAV4MY41_9ARAC</name>
<accession>A0AAV4MY41</accession>
<proteinExistence type="predicted"/>
<dbReference type="EMBL" id="BPLQ01000994">
    <property type="protein sequence ID" value="GIX77198.1"/>
    <property type="molecule type" value="Genomic_DNA"/>
</dbReference>
<gene>
    <name evidence="2" type="ORF">CDAR_105501</name>
</gene>
<evidence type="ECO:0000313" key="3">
    <source>
        <dbReference type="Proteomes" id="UP001054837"/>
    </source>
</evidence>
<organism evidence="2 3">
    <name type="scientific">Caerostris darwini</name>
    <dbReference type="NCBI Taxonomy" id="1538125"/>
    <lineage>
        <taxon>Eukaryota</taxon>
        <taxon>Metazoa</taxon>
        <taxon>Ecdysozoa</taxon>
        <taxon>Arthropoda</taxon>
        <taxon>Chelicerata</taxon>
        <taxon>Arachnida</taxon>
        <taxon>Araneae</taxon>
        <taxon>Araneomorphae</taxon>
        <taxon>Entelegynae</taxon>
        <taxon>Araneoidea</taxon>
        <taxon>Araneidae</taxon>
        <taxon>Caerostris</taxon>
    </lineage>
</organism>
<dbReference type="Proteomes" id="UP001054837">
    <property type="component" value="Unassembled WGS sequence"/>
</dbReference>